<dbReference type="Pfam" id="PF00675">
    <property type="entry name" value="Peptidase_M16"/>
    <property type="match status" value="1"/>
</dbReference>
<keyword evidence="4" id="KW-0479">Metal-binding</keyword>
<feature type="domain" description="Peptidase M16 N-terminal" evidence="8">
    <location>
        <begin position="55"/>
        <end position="160"/>
    </location>
</feature>
<dbReference type="InterPro" id="IPR032632">
    <property type="entry name" value="Peptidase_M16_M"/>
</dbReference>
<protein>
    <recommendedName>
        <fullName evidence="13">Peptidase M16 N-terminal domain-containing protein</fullName>
    </recommendedName>
</protein>
<evidence type="ECO:0000256" key="3">
    <source>
        <dbReference type="ARBA" id="ARBA00022670"/>
    </source>
</evidence>
<evidence type="ECO:0000259" key="10">
    <source>
        <dbReference type="Pfam" id="PF22456"/>
    </source>
</evidence>
<feature type="domain" description="Coenzyme PQQ synthesis protein F-like C-terminal lobe" evidence="10">
    <location>
        <begin position="678"/>
        <end position="775"/>
    </location>
</feature>
<dbReference type="EMBL" id="DF974858">
    <property type="protein sequence ID" value="GAU50746.1"/>
    <property type="molecule type" value="Genomic_DNA"/>
</dbReference>
<dbReference type="Proteomes" id="UP000242715">
    <property type="component" value="Unassembled WGS sequence"/>
</dbReference>
<organism evidence="11 12">
    <name type="scientific">Trifolium subterraneum</name>
    <name type="common">Subterranean clover</name>
    <dbReference type="NCBI Taxonomy" id="3900"/>
    <lineage>
        <taxon>Eukaryota</taxon>
        <taxon>Viridiplantae</taxon>
        <taxon>Streptophyta</taxon>
        <taxon>Embryophyta</taxon>
        <taxon>Tracheophyta</taxon>
        <taxon>Spermatophyta</taxon>
        <taxon>Magnoliopsida</taxon>
        <taxon>eudicotyledons</taxon>
        <taxon>Gunneridae</taxon>
        <taxon>Pentapetalae</taxon>
        <taxon>rosids</taxon>
        <taxon>fabids</taxon>
        <taxon>Fabales</taxon>
        <taxon>Fabaceae</taxon>
        <taxon>Papilionoideae</taxon>
        <taxon>50 kb inversion clade</taxon>
        <taxon>NPAAA clade</taxon>
        <taxon>Hologalegina</taxon>
        <taxon>IRL clade</taxon>
        <taxon>Trifolieae</taxon>
        <taxon>Trifolium</taxon>
    </lineage>
</organism>
<evidence type="ECO:0000256" key="7">
    <source>
        <dbReference type="ARBA" id="ARBA00023049"/>
    </source>
</evidence>
<dbReference type="Gene3D" id="3.30.830.10">
    <property type="entry name" value="Metalloenzyme, LuxS/M16 peptidase-like"/>
    <property type="match status" value="3"/>
</dbReference>
<dbReference type="GO" id="GO:0006508">
    <property type="term" value="P:proteolysis"/>
    <property type="evidence" value="ECO:0007669"/>
    <property type="project" value="UniProtKB-KW"/>
</dbReference>
<dbReference type="InterPro" id="IPR011765">
    <property type="entry name" value="Pept_M16_N"/>
</dbReference>
<keyword evidence="3" id="KW-0645">Protease</keyword>
<accession>A0A2Z6P4W0</accession>
<dbReference type="AlphaFoldDB" id="A0A2Z6P4W0"/>
<reference evidence="12" key="1">
    <citation type="journal article" date="2017" name="Front. Plant Sci.">
        <title>Climate Clever Clovers: New Paradigm to Reduce the Environmental Footprint of Ruminants by Breeding Low Methanogenic Forages Utilizing Haplotype Variation.</title>
        <authorList>
            <person name="Kaur P."/>
            <person name="Appels R."/>
            <person name="Bayer P.E."/>
            <person name="Keeble-Gagnere G."/>
            <person name="Wang J."/>
            <person name="Hirakawa H."/>
            <person name="Shirasawa K."/>
            <person name="Vercoe P."/>
            <person name="Stefanova K."/>
            <person name="Durmic Z."/>
            <person name="Nichols P."/>
            <person name="Revell C."/>
            <person name="Isobe S.N."/>
            <person name="Edwards D."/>
            <person name="Erskine W."/>
        </authorList>
    </citation>
    <scope>NUCLEOTIDE SEQUENCE [LARGE SCALE GENOMIC DNA]</scope>
    <source>
        <strain evidence="12">cv. Daliak</strain>
    </source>
</reference>
<keyword evidence="5" id="KW-0378">Hydrolase</keyword>
<dbReference type="PANTHER" id="PTHR43690:SF18">
    <property type="entry name" value="INSULIN-DEGRADING ENZYME-RELATED"/>
    <property type="match status" value="1"/>
</dbReference>
<evidence type="ECO:0000259" key="8">
    <source>
        <dbReference type="Pfam" id="PF00675"/>
    </source>
</evidence>
<name>A0A2Z6P4W0_TRISU</name>
<dbReference type="PANTHER" id="PTHR43690">
    <property type="entry name" value="NARDILYSIN"/>
    <property type="match status" value="1"/>
</dbReference>
<dbReference type="OrthoDB" id="952271at2759"/>
<evidence type="ECO:0000259" key="9">
    <source>
        <dbReference type="Pfam" id="PF16187"/>
    </source>
</evidence>
<keyword evidence="12" id="KW-1185">Reference proteome</keyword>
<dbReference type="InterPro" id="IPR054734">
    <property type="entry name" value="PqqF-like_C_4"/>
</dbReference>
<sequence length="854" mass="98058">MNDSKITMVFTEVIKSEFDSCDYKMIRLQNGLEALLVHNPNISSKQKSEEEIKFLSAAAISVGVGSLDSPIEVQGLAHLLEHMVVKESEKFPEANEFDRYISIHGGQSHEETHAQHTCFRFEVKPEFLKGALERFSQGIISPLLKEDSLEREVDAVDSEFDLEKDVVVRRLQRLQCHSSKTGHPYNKFLSGNRNSLMDATDGYSDLQKKILEFHSNHYHGGKMKLVVIGGGGKGSLIASLKASGWATSLECGVPKEGICRTSIGYIFVIAIHLTDSGLEEINTIIGFVYQYLKFLRKVSPPERILEEIKAIGKMAFRFPEEKLQMEYAAKLSASTCEPWFQIRYSVEAIDQDLMKLWKKMPKANASLHYPRENKFLTNDFSLRDVGISNSTGPTCMVDEKMNFWYKQSSTFKVPIASIYIRINFKGSCDNVKNCTSSELFILLLNDRLSGVISQARIAKLETSLCFVDGMLELKVSGFNEKLPELLYHILSEVNSFMPTDDQYKLRKKDMEKKLINDGCQLLKILLCEHLYDNAVKLFYLQDKSSFDGLKMFIKNLRSQFFVLWLSLVSSDAQIIKAQNYLNKGLYIEGLCYGNLTQEEAETICNKVKEIFSGDLLPFESRHVERVVQLPPNEKEIVVKNFEAESKFDINSVTEIYYQFEPDLTSVATKSMALIDLFDVIVEQPFYNQMRTSEQLGYVVDSLPLRMHGVSGFRFRIISSKYNPDQLQLRIDSFIDQLEGFFNDLDDEAFENYKSALLVKLLAKDLTLVAESDRLWTLIVEERCKFDLPQKKAEEIKVIEKKDMIEWCKMYLNKSSPKCRRLQVNFWGWGSKTKKKYSTPDFRQIPKFKRKYGFI</sequence>
<evidence type="ECO:0000313" key="12">
    <source>
        <dbReference type="Proteomes" id="UP000242715"/>
    </source>
</evidence>
<proteinExistence type="inferred from homology"/>
<gene>
    <name evidence="11" type="ORF">TSUD_86250</name>
</gene>
<dbReference type="InterPro" id="IPR011249">
    <property type="entry name" value="Metalloenz_LuxS/M16"/>
</dbReference>
<comment type="similarity">
    <text evidence="2">Belongs to the peptidase M16 family.</text>
</comment>
<keyword evidence="6" id="KW-0862">Zinc</keyword>
<evidence type="ECO:0008006" key="13">
    <source>
        <dbReference type="Google" id="ProtNLM"/>
    </source>
</evidence>
<feature type="domain" description="Peptidase M16 middle/third" evidence="9">
    <location>
        <begin position="326"/>
        <end position="517"/>
    </location>
</feature>
<dbReference type="Pfam" id="PF22456">
    <property type="entry name" value="PqqF-like_C_4"/>
    <property type="match status" value="1"/>
</dbReference>
<dbReference type="GO" id="GO:0046872">
    <property type="term" value="F:metal ion binding"/>
    <property type="evidence" value="ECO:0007669"/>
    <property type="project" value="UniProtKB-KW"/>
</dbReference>
<comment type="cofactor">
    <cofactor evidence="1">
        <name>Zn(2+)</name>
        <dbReference type="ChEBI" id="CHEBI:29105"/>
    </cofactor>
</comment>
<keyword evidence="7" id="KW-0482">Metalloprotease</keyword>
<evidence type="ECO:0000256" key="2">
    <source>
        <dbReference type="ARBA" id="ARBA00007261"/>
    </source>
</evidence>
<dbReference type="Pfam" id="PF16187">
    <property type="entry name" value="Peptidase_M16_M"/>
    <property type="match status" value="1"/>
</dbReference>
<evidence type="ECO:0000256" key="5">
    <source>
        <dbReference type="ARBA" id="ARBA00022801"/>
    </source>
</evidence>
<dbReference type="SUPFAM" id="SSF63411">
    <property type="entry name" value="LuxS/MPP-like metallohydrolase"/>
    <property type="match status" value="4"/>
</dbReference>
<dbReference type="GO" id="GO:0005829">
    <property type="term" value="C:cytosol"/>
    <property type="evidence" value="ECO:0007669"/>
    <property type="project" value="TreeGrafter"/>
</dbReference>
<evidence type="ECO:0000313" key="11">
    <source>
        <dbReference type="EMBL" id="GAU50746.1"/>
    </source>
</evidence>
<evidence type="ECO:0000256" key="4">
    <source>
        <dbReference type="ARBA" id="ARBA00022723"/>
    </source>
</evidence>
<evidence type="ECO:0000256" key="1">
    <source>
        <dbReference type="ARBA" id="ARBA00001947"/>
    </source>
</evidence>
<dbReference type="FunFam" id="3.30.830.10:FF:000012">
    <property type="entry name" value="Protease 3"/>
    <property type="match status" value="1"/>
</dbReference>
<dbReference type="GO" id="GO:0004222">
    <property type="term" value="F:metalloendopeptidase activity"/>
    <property type="evidence" value="ECO:0007669"/>
    <property type="project" value="UniProtKB-ARBA"/>
</dbReference>
<dbReference type="InterPro" id="IPR050626">
    <property type="entry name" value="Peptidase_M16"/>
</dbReference>
<evidence type="ECO:0000256" key="6">
    <source>
        <dbReference type="ARBA" id="ARBA00022833"/>
    </source>
</evidence>